<dbReference type="Pfam" id="PF08241">
    <property type="entry name" value="Methyltransf_11"/>
    <property type="match status" value="1"/>
</dbReference>
<dbReference type="Proteomes" id="UP001138921">
    <property type="component" value="Unassembled WGS sequence"/>
</dbReference>
<keyword evidence="2 5" id="KW-0489">Methyltransferase</keyword>
<evidence type="ECO:0000313" key="6">
    <source>
        <dbReference type="Proteomes" id="UP001138921"/>
    </source>
</evidence>
<gene>
    <name evidence="5" type="ORF">J1C56_30490</name>
</gene>
<accession>A0A9X1D844</accession>
<comment type="caution">
    <text evidence="5">The sequence shown here is derived from an EMBL/GenBank/DDBJ whole genome shotgun (WGS) entry which is preliminary data.</text>
</comment>
<feature type="domain" description="Methyltransferase type 11" evidence="4">
    <location>
        <begin position="57"/>
        <end position="152"/>
    </location>
</feature>
<reference evidence="5" key="1">
    <citation type="journal article" date="2021" name="Microorganisms">
        <title>Phylogenomic Reconstruction and Metabolic Potential of the Genus Aminobacter.</title>
        <authorList>
            <person name="Artuso I."/>
            <person name="Turrini P."/>
            <person name="Pirolo M."/>
            <person name="Lugli G.A."/>
            <person name="Ventura M."/>
            <person name="Visca P."/>
        </authorList>
    </citation>
    <scope>NUCLEOTIDE SEQUENCE</scope>
    <source>
        <strain evidence="5">LMG 26462</strain>
    </source>
</reference>
<evidence type="ECO:0000259" key="4">
    <source>
        <dbReference type="Pfam" id="PF08241"/>
    </source>
</evidence>
<evidence type="ECO:0000256" key="3">
    <source>
        <dbReference type="ARBA" id="ARBA00022679"/>
    </source>
</evidence>
<keyword evidence="6" id="KW-1185">Reference proteome</keyword>
<dbReference type="EMBL" id="JAFLWW010000014">
    <property type="protein sequence ID" value="MBT1159872.1"/>
    <property type="molecule type" value="Genomic_DNA"/>
</dbReference>
<keyword evidence="3" id="KW-0808">Transferase</keyword>
<proteinExistence type="inferred from homology"/>
<dbReference type="RefSeq" id="WP_214393664.1">
    <property type="nucleotide sequence ID" value="NZ_JAFLWW010000014.1"/>
</dbReference>
<dbReference type="InterPro" id="IPR029063">
    <property type="entry name" value="SAM-dependent_MTases_sf"/>
</dbReference>
<evidence type="ECO:0000256" key="1">
    <source>
        <dbReference type="ARBA" id="ARBA00008361"/>
    </source>
</evidence>
<dbReference type="AlphaFoldDB" id="A0A9X1D844"/>
<name>A0A9X1D844_9HYPH</name>
<evidence type="ECO:0000256" key="2">
    <source>
        <dbReference type="ARBA" id="ARBA00022603"/>
    </source>
</evidence>
<dbReference type="GO" id="GO:0032259">
    <property type="term" value="P:methylation"/>
    <property type="evidence" value="ECO:0007669"/>
    <property type="project" value="UniProtKB-KW"/>
</dbReference>
<dbReference type="InterPro" id="IPR013216">
    <property type="entry name" value="Methyltransf_11"/>
</dbReference>
<dbReference type="PANTHER" id="PTHR44942:SF4">
    <property type="entry name" value="METHYLTRANSFERASE TYPE 11 DOMAIN-CONTAINING PROTEIN"/>
    <property type="match status" value="1"/>
</dbReference>
<dbReference type="Gene3D" id="3.40.50.150">
    <property type="entry name" value="Vaccinia Virus protein VP39"/>
    <property type="match status" value="1"/>
</dbReference>
<dbReference type="InterPro" id="IPR051052">
    <property type="entry name" value="Diverse_substrate_MTase"/>
</dbReference>
<protein>
    <submittedName>
        <fullName evidence="5">Class I SAM-dependent methyltransferase</fullName>
    </submittedName>
</protein>
<dbReference type="PANTHER" id="PTHR44942">
    <property type="entry name" value="METHYLTRANSF_11 DOMAIN-CONTAINING PROTEIN"/>
    <property type="match status" value="1"/>
</dbReference>
<organism evidence="5 6">
    <name type="scientific">Aminobacter anthyllidis</name>
    <dbReference type="NCBI Taxonomy" id="1035067"/>
    <lineage>
        <taxon>Bacteria</taxon>
        <taxon>Pseudomonadati</taxon>
        <taxon>Pseudomonadota</taxon>
        <taxon>Alphaproteobacteria</taxon>
        <taxon>Hyphomicrobiales</taxon>
        <taxon>Phyllobacteriaceae</taxon>
        <taxon>Aminobacter</taxon>
    </lineage>
</organism>
<dbReference type="GO" id="GO:0008757">
    <property type="term" value="F:S-adenosylmethionine-dependent methyltransferase activity"/>
    <property type="evidence" value="ECO:0007669"/>
    <property type="project" value="InterPro"/>
</dbReference>
<evidence type="ECO:0000313" key="5">
    <source>
        <dbReference type="EMBL" id="MBT1159872.1"/>
    </source>
</evidence>
<comment type="similarity">
    <text evidence="1">Belongs to the methyltransferase superfamily.</text>
</comment>
<reference evidence="5" key="2">
    <citation type="submission" date="2021-03" db="EMBL/GenBank/DDBJ databases">
        <authorList>
            <person name="Artuso I."/>
            <person name="Turrini P."/>
            <person name="Pirolo M."/>
            <person name="Lugli G.A."/>
            <person name="Ventura M."/>
            <person name="Visca P."/>
        </authorList>
    </citation>
    <scope>NUCLEOTIDE SEQUENCE</scope>
    <source>
        <strain evidence="5">LMG 26462</strain>
    </source>
</reference>
<dbReference type="SUPFAM" id="SSF53335">
    <property type="entry name" value="S-adenosyl-L-methionine-dependent methyltransferases"/>
    <property type="match status" value="1"/>
</dbReference>
<sequence>MLKENNTADHAPSPHVPSPWDDFDGLAYYYQYRPEYPSAVPEQLRVMLGASTGGTVVEVGAGTGLFTRCISNALGPAYRIMALEPNKDMRRHAASQTPDGMPVAYMDGVAENLPVADHSVQLLTAANAVHRFNRPVFYQEADRVLMATGLLALVQYKPFERGSAFASDFLSAIEDALPTYRRHRHSKPEGGYAEIDISGELKRLSAFQDVEMKAFVYDEQINLETFMRRALSFTIVQKAVVATGCSRLMAQLYEVFDRHANKKRLAAMPYEAEMITARRVDQGQS</sequence>